<dbReference type="AlphaFoldDB" id="A0A1V0UNN8"/>
<feature type="domain" description="HTH-like" evidence="2">
    <location>
        <begin position="33"/>
        <end position="78"/>
    </location>
</feature>
<feature type="region of interest" description="Disordered" evidence="1">
    <location>
        <begin position="1"/>
        <end position="26"/>
    </location>
</feature>
<evidence type="ECO:0000259" key="2">
    <source>
        <dbReference type="Pfam" id="PF13276"/>
    </source>
</evidence>
<evidence type="ECO:0000313" key="4">
    <source>
        <dbReference type="Proteomes" id="UP000192727"/>
    </source>
</evidence>
<reference evidence="3 4" key="1">
    <citation type="submission" date="2017-03" db="EMBL/GenBank/DDBJ databases">
        <title>Paenibacillus larvae genome sequencing.</title>
        <authorList>
            <person name="Dingman D.W."/>
        </authorList>
    </citation>
    <scope>NUCLEOTIDE SEQUENCE [LARGE SCALE GENOMIC DNA]</scope>
    <source>
        <strain evidence="3 4">SAG 10367</strain>
    </source>
</reference>
<organism evidence="3 4">
    <name type="scientific">Paenibacillus larvae subsp. pulvifaciens</name>
    <dbReference type="NCBI Taxonomy" id="1477"/>
    <lineage>
        <taxon>Bacteria</taxon>
        <taxon>Bacillati</taxon>
        <taxon>Bacillota</taxon>
        <taxon>Bacilli</taxon>
        <taxon>Bacillales</taxon>
        <taxon>Paenibacillaceae</taxon>
        <taxon>Paenibacillus</taxon>
    </lineage>
</organism>
<proteinExistence type="predicted"/>
<dbReference type="EMBL" id="CP020557">
    <property type="protein sequence ID" value="ARF66875.1"/>
    <property type="molecule type" value="Genomic_DNA"/>
</dbReference>
<evidence type="ECO:0000256" key="1">
    <source>
        <dbReference type="SAM" id="MobiDB-lite"/>
    </source>
</evidence>
<evidence type="ECO:0000313" key="3">
    <source>
        <dbReference type="EMBL" id="ARF66875.1"/>
    </source>
</evidence>
<name>A0A1V0UNN8_9BACL</name>
<gene>
    <name evidence="3" type="ORF">B7C51_02225</name>
</gene>
<dbReference type="Pfam" id="PF13276">
    <property type="entry name" value="HTH_21"/>
    <property type="match status" value="1"/>
</dbReference>
<accession>A0A1V0UNN8</accession>
<protein>
    <recommendedName>
        <fullName evidence="2">HTH-like domain-containing protein</fullName>
    </recommendedName>
</protein>
<dbReference type="Proteomes" id="UP000192727">
    <property type="component" value="Chromosome"/>
</dbReference>
<sequence length="97" mass="11042">MKNKKVMKKTVSEGRPAPGYSYQANGTKVPDEQIQERLMELISSDGFAYGYRKLTVCLRREYQLQINKKKVYRLCKKLDNPAPTTTETCCVSTKTGS</sequence>
<dbReference type="InterPro" id="IPR025948">
    <property type="entry name" value="HTH-like_dom"/>
</dbReference>